<gene>
    <name evidence="1" type="ORF">FA95DRAFT_1503661</name>
</gene>
<proteinExistence type="predicted"/>
<keyword evidence="2" id="KW-1185">Reference proteome</keyword>
<dbReference type="Proteomes" id="UP000814033">
    <property type="component" value="Unassembled WGS sequence"/>
</dbReference>
<evidence type="ECO:0000313" key="1">
    <source>
        <dbReference type="EMBL" id="KAI0039837.1"/>
    </source>
</evidence>
<comment type="caution">
    <text evidence="1">The sequence shown here is derived from an EMBL/GenBank/DDBJ whole genome shotgun (WGS) entry which is preliminary data.</text>
</comment>
<dbReference type="EMBL" id="MU276258">
    <property type="protein sequence ID" value="KAI0039837.1"/>
    <property type="molecule type" value="Genomic_DNA"/>
</dbReference>
<sequence length="572" mass="60576">MVVEQPSQLSEEIRREIGQHFVFGFHGHEVTSDIEVLIRDYYLGNVILMKRNVKSAQQVHQIIQRLQQIAREAGHERPLMIGIDQENGLVSAFSSASSDDAGTQFPGAMALAATDSLELTGRVSAASAQELKLVGINWAYSPVADVNSDSRNPVIGVRSFSDDPHRVAAYASAVARGLTSSGVAPSAKHFPGHGDTHTDSHIALPIIPKPPAALTSTELVPFAALAASCATIMTGHMALPRVTGDMTPASLAPAATHGLLRDAMGYEGVIVTDCLEMEAVAAREGGVPVAAVDAICAGADIVMICHRFERHIGAVRAVYDAVSCGRIDLDAVRISGRRIATLKDKFAGTWMEAAETAFDYTSWQIAKAASRALSAKAYAMSIALLQNPNKAIPLHTDGSVMVFTPRTESINLAIDDADGLLRTSDGKLRNTAGPSYITFAADVTARTSPATLHVVYGPGESLAPADQERLRGARSVLFVTRNADRSVWQRDYLRYVLGLRGGPSGVVLLASCAPYDLLDVPPGDALLGVAYVTSFEFTVPALKAANAVVFGEVQAEGKVPVCKGAVVGARVC</sequence>
<organism evidence="1 2">
    <name type="scientific">Auriscalpium vulgare</name>
    <dbReference type="NCBI Taxonomy" id="40419"/>
    <lineage>
        <taxon>Eukaryota</taxon>
        <taxon>Fungi</taxon>
        <taxon>Dikarya</taxon>
        <taxon>Basidiomycota</taxon>
        <taxon>Agaricomycotina</taxon>
        <taxon>Agaricomycetes</taxon>
        <taxon>Russulales</taxon>
        <taxon>Auriscalpiaceae</taxon>
        <taxon>Auriscalpium</taxon>
    </lineage>
</organism>
<reference evidence="1" key="2">
    <citation type="journal article" date="2022" name="New Phytol.">
        <title>Evolutionary transition to the ectomycorrhizal habit in the genomes of a hyperdiverse lineage of mushroom-forming fungi.</title>
        <authorList>
            <person name="Looney B."/>
            <person name="Miyauchi S."/>
            <person name="Morin E."/>
            <person name="Drula E."/>
            <person name="Courty P.E."/>
            <person name="Kohler A."/>
            <person name="Kuo A."/>
            <person name="LaButti K."/>
            <person name="Pangilinan J."/>
            <person name="Lipzen A."/>
            <person name="Riley R."/>
            <person name="Andreopoulos W."/>
            <person name="He G."/>
            <person name="Johnson J."/>
            <person name="Nolan M."/>
            <person name="Tritt A."/>
            <person name="Barry K.W."/>
            <person name="Grigoriev I.V."/>
            <person name="Nagy L.G."/>
            <person name="Hibbett D."/>
            <person name="Henrissat B."/>
            <person name="Matheny P.B."/>
            <person name="Labbe J."/>
            <person name="Martin F.M."/>
        </authorList>
    </citation>
    <scope>NUCLEOTIDE SEQUENCE</scope>
    <source>
        <strain evidence="1">FP105234-sp</strain>
    </source>
</reference>
<keyword evidence="1" id="KW-0378">Hydrolase</keyword>
<protein>
    <submittedName>
        <fullName evidence="1">Glycoside hydrolase family 3 protein</fullName>
    </submittedName>
</protein>
<evidence type="ECO:0000313" key="2">
    <source>
        <dbReference type="Proteomes" id="UP000814033"/>
    </source>
</evidence>
<name>A0ACB8R7H1_9AGAM</name>
<accession>A0ACB8R7H1</accession>
<reference evidence="1" key="1">
    <citation type="submission" date="2021-02" db="EMBL/GenBank/DDBJ databases">
        <authorList>
            <consortium name="DOE Joint Genome Institute"/>
            <person name="Ahrendt S."/>
            <person name="Looney B.P."/>
            <person name="Miyauchi S."/>
            <person name="Morin E."/>
            <person name="Drula E."/>
            <person name="Courty P.E."/>
            <person name="Chicoki N."/>
            <person name="Fauchery L."/>
            <person name="Kohler A."/>
            <person name="Kuo A."/>
            <person name="Labutti K."/>
            <person name="Pangilinan J."/>
            <person name="Lipzen A."/>
            <person name="Riley R."/>
            <person name="Andreopoulos W."/>
            <person name="He G."/>
            <person name="Johnson J."/>
            <person name="Barry K.W."/>
            <person name="Grigoriev I.V."/>
            <person name="Nagy L."/>
            <person name="Hibbett D."/>
            <person name="Henrissat B."/>
            <person name="Matheny P.B."/>
            <person name="Labbe J."/>
            <person name="Martin F."/>
        </authorList>
    </citation>
    <scope>NUCLEOTIDE SEQUENCE</scope>
    <source>
        <strain evidence="1">FP105234-sp</strain>
    </source>
</reference>